<dbReference type="RefSeq" id="WP_345716990.1">
    <property type="nucleotide sequence ID" value="NZ_BAABFP010000005.1"/>
</dbReference>
<proteinExistence type="predicted"/>
<comment type="caution">
    <text evidence="3">The sequence shown here is derived from an EMBL/GenBank/DDBJ whole genome shotgun (WGS) entry which is preliminary data.</text>
</comment>
<dbReference type="EMBL" id="JBHSRD010000002">
    <property type="protein sequence ID" value="MFC6006130.1"/>
    <property type="molecule type" value="Genomic_DNA"/>
</dbReference>
<protein>
    <submittedName>
        <fullName evidence="3">Maleylpyruvate isomerase family mycothiol-dependent enzyme</fullName>
    </submittedName>
</protein>
<dbReference type="Pfam" id="PF11716">
    <property type="entry name" value="MDMPI_N"/>
    <property type="match status" value="1"/>
</dbReference>
<dbReference type="Gene3D" id="1.20.120.450">
    <property type="entry name" value="dinb family like domain"/>
    <property type="match status" value="1"/>
</dbReference>
<dbReference type="Gene3D" id="3.30.1050.20">
    <property type="match status" value="1"/>
</dbReference>
<name>A0ABW1JBC3_9ACTN</name>
<dbReference type="SUPFAM" id="SSF109854">
    <property type="entry name" value="DinB/YfiT-like putative metalloenzymes"/>
    <property type="match status" value="1"/>
</dbReference>
<accession>A0ABW1JBC3</accession>
<sequence>MTAFADDPLLAHLSEQTDRLLSTINELTDEQARGPSLLPGWTRGHVLAHLARNADGLGNVARTAITGRVTPMYESAAQRDADIEADADRSASDHESDVEASAERLLALLADIPADRLDVQVPSGRGPTITVATLPWVRLREVVYHHVDLDAGFTMADAPDLVLRGGLAECPARLADATPGATITAQFADSPDERLVIGDGSVAVAGPAHEVLGWLTGRSSGSGLDTGQDDLPALPSWG</sequence>
<evidence type="ECO:0000259" key="2">
    <source>
        <dbReference type="Pfam" id="PF11716"/>
    </source>
</evidence>
<keyword evidence="3" id="KW-0413">Isomerase</keyword>
<keyword evidence="4" id="KW-1185">Reference proteome</keyword>
<dbReference type="GO" id="GO:0016853">
    <property type="term" value="F:isomerase activity"/>
    <property type="evidence" value="ECO:0007669"/>
    <property type="project" value="UniProtKB-KW"/>
</dbReference>
<evidence type="ECO:0000313" key="3">
    <source>
        <dbReference type="EMBL" id="MFC6006130.1"/>
    </source>
</evidence>
<evidence type="ECO:0000256" key="1">
    <source>
        <dbReference type="SAM" id="MobiDB-lite"/>
    </source>
</evidence>
<gene>
    <name evidence="3" type="ORF">ACFQDO_03210</name>
</gene>
<reference evidence="4" key="1">
    <citation type="journal article" date="2019" name="Int. J. Syst. Evol. Microbiol.">
        <title>The Global Catalogue of Microorganisms (GCM) 10K type strain sequencing project: providing services to taxonomists for standard genome sequencing and annotation.</title>
        <authorList>
            <consortium name="The Broad Institute Genomics Platform"/>
            <consortium name="The Broad Institute Genome Sequencing Center for Infectious Disease"/>
            <person name="Wu L."/>
            <person name="Ma J."/>
        </authorList>
    </citation>
    <scope>NUCLEOTIDE SEQUENCE [LARGE SCALE GENOMIC DNA]</scope>
    <source>
        <strain evidence="4">KACC 14249</strain>
    </source>
</reference>
<feature type="region of interest" description="Disordered" evidence="1">
    <location>
        <begin position="217"/>
        <end position="238"/>
    </location>
</feature>
<dbReference type="InterPro" id="IPR024344">
    <property type="entry name" value="MDMPI_metal-binding"/>
</dbReference>
<evidence type="ECO:0000313" key="4">
    <source>
        <dbReference type="Proteomes" id="UP001596189"/>
    </source>
</evidence>
<organism evidence="3 4">
    <name type="scientific">Angustibacter luteus</name>
    <dbReference type="NCBI Taxonomy" id="658456"/>
    <lineage>
        <taxon>Bacteria</taxon>
        <taxon>Bacillati</taxon>
        <taxon>Actinomycetota</taxon>
        <taxon>Actinomycetes</taxon>
        <taxon>Kineosporiales</taxon>
        <taxon>Kineosporiaceae</taxon>
    </lineage>
</organism>
<dbReference type="NCBIfam" id="TIGR03083">
    <property type="entry name" value="maleylpyruvate isomerase family mycothiol-dependent enzyme"/>
    <property type="match status" value="1"/>
</dbReference>
<dbReference type="InterPro" id="IPR036527">
    <property type="entry name" value="SCP2_sterol-bd_dom_sf"/>
</dbReference>
<dbReference type="Proteomes" id="UP001596189">
    <property type="component" value="Unassembled WGS sequence"/>
</dbReference>
<dbReference type="InterPro" id="IPR017517">
    <property type="entry name" value="Maleyloyr_isom"/>
</dbReference>
<feature type="domain" description="Mycothiol-dependent maleylpyruvate isomerase metal-binding" evidence="2">
    <location>
        <begin position="14"/>
        <end position="149"/>
    </location>
</feature>
<dbReference type="InterPro" id="IPR034660">
    <property type="entry name" value="DinB/YfiT-like"/>
</dbReference>
<dbReference type="SUPFAM" id="SSF55718">
    <property type="entry name" value="SCP-like"/>
    <property type="match status" value="1"/>
</dbReference>